<organism evidence="1 2">
    <name type="scientific">Rhodovulum kholense</name>
    <dbReference type="NCBI Taxonomy" id="453584"/>
    <lineage>
        <taxon>Bacteria</taxon>
        <taxon>Pseudomonadati</taxon>
        <taxon>Pseudomonadota</taxon>
        <taxon>Alphaproteobacteria</taxon>
        <taxon>Rhodobacterales</taxon>
        <taxon>Paracoccaceae</taxon>
        <taxon>Rhodovulum</taxon>
    </lineage>
</organism>
<protein>
    <submittedName>
        <fullName evidence="1">Uncharacterized protein</fullName>
    </submittedName>
</protein>
<evidence type="ECO:0000313" key="1">
    <source>
        <dbReference type="EMBL" id="PTW43889.1"/>
    </source>
</evidence>
<dbReference type="RefSeq" id="WP_108028599.1">
    <property type="nucleotide sequence ID" value="NZ_QAYC01000020.1"/>
</dbReference>
<evidence type="ECO:0000313" key="2">
    <source>
        <dbReference type="Proteomes" id="UP000244037"/>
    </source>
</evidence>
<proteinExistence type="predicted"/>
<sequence length="182" mass="19217">MTDWTPPANINSDQDLPWRAIDVRACKDNPVALAEGADGAPKIMPRAMDQSNYLGRFIGTGSPVTINLLGLVNPRVVRFDIACGSSDGNTGFTFGVSNAASQSTGYLSPITSGFQTFTNPMQGMATFYMDFVTGEWLCAANFGGGHGVATPAYAPFQNISFRGAGTQGAYLYVAAHSITGRT</sequence>
<keyword evidence="2" id="KW-1185">Reference proteome</keyword>
<gene>
    <name evidence="1" type="ORF">C8N38_12029</name>
</gene>
<dbReference type="Proteomes" id="UP000244037">
    <property type="component" value="Unassembled WGS sequence"/>
</dbReference>
<comment type="caution">
    <text evidence="1">The sequence shown here is derived from an EMBL/GenBank/DDBJ whole genome shotgun (WGS) entry which is preliminary data.</text>
</comment>
<accession>A0A8E3AP32</accession>
<name>A0A8E3AP32_9RHOB</name>
<reference evidence="1 2" key="1">
    <citation type="submission" date="2018-04" db="EMBL/GenBank/DDBJ databases">
        <title>Genomic Encyclopedia of Archaeal and Bacterial Type Strains, Phase II (KMG-II): from individual species to whole genera.</title>
        <authorList>
            <person name="Goeker M."/>
        </authorList>
    </citation>
    <scope>NUCLEOTIDE SEQUENCE [LARGE SCALE GENOMIC DNA]</scope>
    <source>
        <strain evidence="1 2">DSM 19783</strain>
    </source>
</reference>
<dbReference type="EMBL" id="QAYC01000020">
    <property type="protein sequence ID" value="PTW43889.1"/>
    <property type="molecule type" value="Genomic_DNA"/>
</dbReference>
<dbReference type="AlphaFoldDB" id="A0A8E3AP32"/>